<reference evidence="14 15" key="1">
    <citation type="submission" date="2015-05" db="EMBL/GenBank/DDBJ databases">
        <title>Distinctive expansion of gene families associated with plant cell wall degradation and secondary metabolism in the genomes of grapevine trunk pathogens.</title>
        <authorList>
            <person name="Lawrence D.P."/>
            <person name="Travadon R."/>
            <person name="Rolshausen P.E."/>
            <person name="Baumgartner K."/>
        </authorList>
    </citation>
    <scope>NUCLEOTIDE SEQUENCE [LARGE SCALE GENOMIC DNA]</scope>
    <source>
        <strain evidence="14">UCRPC4</strain>
    </source>
</reference>
<dbReference type="SUPFAM" id="SSF51338">
    <property type="entry name" value="Composite domain of metallo-dependent hydrolases"/>
    <property type="match status" value="1"/>
</dbReference>
<protein>
    <recommendedName>
        <fullName evidence="10">Probable guanine deaminase</fullName>
        <ecNumber evidence="4">3.5.4.3</ecNumber>
    </recommendedName>
    <alternativeName>
        <fullName evidence="11">Guanine aminohydrolase</fullName>
    </alternativeName>
</protein>
<dbReference type="InterPro" id="IPR011059">
    <property type="entry name" value="Metal-dep_hydrolase_composite"/>
</dbReference>
<dbReference type="GO" id="GO:0008270">
    <property type="term" value="F:zinc ion binding"/>
    <property type="evidence" value="ECO:0007669"/>
    <property type="project" value="TreeGrafter"/>
</dbReference>
<name>A0A0G2EQ80_PHACM</name>
<sequence length="491" mass="53725">MASPTSRALLFIGRFISTPEPNTLSIQIGAILVSPADGAIKKVDWNVTDVESALKSFQLNASDVDVIQSQSEGFFFPGFIDTHIHAPQYPNVGLFGKSTLLEWLQTYTFPMEASLGNPSSPHYDPSLRPQPQTPSTSDPLARAHEVYTRVIRKTLSHGTTTASYYATNHVPATKLLFTLAHQHGQRAFIGRACMDNPETCPDYYRDPSTEATIANELECISHSHSIDPKRTLISPIITPRFAPSCLSRTLTALGDLSKSHSLPIQTHISENLNEVSLVKHLFPSSSSYASVYDTHGLLTPRTVLAHAVHLSPSEMKLISQRQSKISHCPASNSALGSGICPVRELLSQGITVGLGTDVSGGYSVSLLESVRGACLVSRLVGFTKRSLTEGGEYANEEKPDNQIPPPLSVTESLHLATVSGAKVLGLESTVGKFDIGFKFDVQEISLSNSANSNVDIFPWETWQEKVEKWVWNGDDRNVRRVWVQGRLVHEL</sequence>
<dbReference type="PANTHER" id="PTHR11271">
    <property type="entry name" value="GUANINE DEAMINASE"/>
    <property type="match status" value="1"/>
</dbReference>
<evidence type="ECO:0000256" key="3">
    <source>
        <dbReference type="ARBA" id="ARBA00006745"/>
    </source>
</evidence>
<dbReference type="EC" id="3.5.4.3" evidence="4"/>
<evidence type="ECO:0000256" key="8">
    <source>
        <dbReference type="ARBA" id="ARBA00051148"/>
    </source>
</evidence>
<feature type="domain" description="Amidohydrolase-related" evidence="13">
    <location>
        <begin position="76"/>
        <end position="488"/>
    </location>
</feature>
<reference evidence="14 15" key="2">
    <citation type="submission" date="2015-05" db="EMBL/GenBank/DDBJ databases">
        <authorList>
            <person name="Morales-Cruz A."/>
            <person name="Amrine K.C."/>
            <person name="Cantu D."/>
        </authorList>
    </citation>
    <scope>NUCLEOTIDE SEQUENCE [LARGE SCALE GENOMIC DNA]</scope>
    <source>
        <strain evidence="14">UCRPC4</strain>
    </source>
</reference>
<dbReference type="InterPro" id="IPR051607">
    <property type="entry name" value="Metallo-dep_hydrolases"/>
</dbReference>
<dbReference type="Proteomes" id="UP000053317">
    <property type="component" value="Unassembled WGS sequence"/>
</dbReference>
<evidence type="ECO:0000256" key="11">
    <source>
        <dbReference type="ARBA" id="ARBA00083147"/>
    </source>
</evidence>
<dbReference type="InterPro" id="IPR032466">
    <property type="entry name" value="Metal_Hydrolase"/>
</dbReference>
<feature type="region of interest" description="Disordered" evidence="12">
    <location>
        <begin position="118"/>
        <end position="140"/>
    </location>
</feature>
<evidence type="ECO:0000259" key="13">
    <source>
        <dbReference type="Pfam" id="PF01979"/>
    </source>
</evidence>
<dbReference type="Gene3D" id="2.30.40.10">
    <property type="entry name" value="Urease, subunit C, domain 1"/>
    <property type="match status" value="1"/>
</dbReference>
<keyword evidence="6" id="KW-0378">Hydrolase</keyword>
<dbReference type="PANTHER" id="PTHR11271:SF6">
    <property type="entry name" value="GUANINE DEAMINASE"/>
    <property type="match status" value="1"/>
</dbReference>
<dbReference type="FunFam" id="3.20.20.140:FF:000022">
    <property type="entry name" value="Guanine deaminase"/>
    <property type="match status" value="1"/>
</dbReference>
<dbReference type="SUPFAM" id="SSF51556">
    <property type="entry name" value="Metallo-dependent hydrolases"/>
    <property type="match status" value="1"/>
</dbReference>
<dbReference type="OrthoDB" id="194468at2759"/>
<evidence type="ECO:0000256" key="2">
    <source>
        <dbReference type="ARBA" id="ARBA00004984"/>
    </source>
</evidence>
<gene>
    <name evidence="14" type="ORF">UCRPC4_g02392</name>
</gene>
<evidence type="ECO:0000256" key="1">
    <source>
        <dbReference type="ARBA" id="ARBA00001947"/>
    </source>
</evidence>
<dbReference type="EMBL" id="LCWF01000059">
    <property type="protein sequence ID" value="KKY24434.1"/>
    <property type="molecule type" value="Genomic_DNA"/>
</dbReference>
<keyword evidence="5" id="KW-0479">Metal-binding</keyword>
<evidence type="ECO:0000256" key="6">
    <source>
        <dbReference type="ARBA" id="ARBA00022801"/>
    </source>
</evidence>
<organism evidence="14 15">
    <name type="scientific">Phaeomoniella chlamydospora</name>
    <name type="common">Phaeoacremonium chlamydosporum</name>
    <dbReference type="NCBI Taxonomy" id="158046"/>
    <lineage>
        <taxon>Eukaryota</taxon>
        <taxon>Fungi</taxon>
        <taxon>Dikarya</taxon>
        <taxon>Ascomycota</taxon>
        <taxon>Pezizomycotina</taxon>
        <taxon>Eurotiomycetes</taxon>
        <taxon>Chaetothyriomycetidae</taxon>
        <taxon>Phaeomoniellales</taxon>
        <taxon>Phaeomoniellaceae</taxon>
        <taxon>Phaeomoniella</taxon>
    </lineage>
</organism>
<comment type="caution">
    <text evidence="14">The sequence shown here is derived from an EMBL/GenBank/DDBJ whole genome shotgun (WGS) entry which is preliminary data.</text>
</comment>
<evidence type="ECO:0000313" key="15">
    <source>
        <dbReference type="Proteomes" id="UP000053317"/>
    </source>
</evidence>
<evidence type="ECO:0000256" key="10">
    <source>
        <dbReference type="ARBA" id="ARBA00069860"/>
    </source>
</evidence>
<dbReference type="GO" id="GO:0046098">
    <property type="term" value="P:guanine metabolic process"/>
    <property type="evidence" value="ECO:0007669"/>
    <property type="project" value="TreeGrafter"/>
</dbReference>
<evidence type="ECO:0000256" key="9">
    <source>
        <dbReference type="ARBA" id="ARBA00056079"/>
    </source>
</evidence>
<keyword evidence="15" id="KW-1185">Reference proteome</keyword>
<evidence type="ECO:0000256" key="7">
    <source>
        <dbReference type="ARBA" id="ARBA00022833"/>
    </source>
</evidence>
<comment type="catalytic activity">
    <reaction evidence="8">
        <text>guanine + H2O + H(+) = xanthine + NH4(+)</text>
        <dbReference type="Rhea" id="RHEA:14665"/>
        <dbReference type="ChEBI" id="CHEBI:15377"/>
        <dbReference type="ChEBI" id="CHEBI:15378"/>
        <dbReference type="ChEBI" id="CHEBI:16235"/>
        <dbReference type="ChEBI" id="CHEBI:17712"/>
        <dbReference type="ChEBI" id="CHEBI:28938"/>
        <dbReference type="EC" id="3.5.4.3"/>
    </reaction>
</comment>
<comment type="pathway">
    <text evidence="2">Purine metabolism; guanine degradation; xanthine from guanine: step 1/1.</text>
</comment>
<dbReference type="GO" id="GO:0005829">
    <property type="term" value="C:cytosol"/>
    <property type="evidence" value="ECO:0007669"/>
    <property type="project" value="TreeGrafter"/>
</dbReference>
<keyword evidence="7" id="KW-0862">Zinc</keyword>
<feature type="compositionally biased region" description="Polar residues" evidence="12">
    <location>
        <begin position="129"/>
        <end position="138"/>
    </location>
</feature>
<evidence type="ECO:0000256" key="12">
    <source>
        <dbReference type="SAM" id="MobiDB-lite"/>
    </source>
</evidence>
<dbReference type="Pfam" id="PF01979">
    <property type="entry name" value="Amidohydro_1"/>
    <property type="match status" value="1"/>
</dbReference>
<proteinExistence type="inferred from homology"/>
<accession>A0A0G2EQ80</accession>
<evidence type="ECO:0000313" key="14">
    <source>
        <dbReference type="EMBL" id="KKY24434.1"/>
    </source>
</evidence>
<dbReference type="AlphaFoldDB" id="A0A0G2EQ80"/>
<comment type="function">
    <text evidence="9">Catalyzes the hydrolytic deamination of guanine, producing xanthine and ammonia.</text>
</comment>
<evidence type="ECO:0000256" key="5">
    <source>
        <dbReference type="ARBA" id="ARBA00022723"/>
    </source>
</evidence>
<dbReference type="Gene3D" id="3.20.20.140">
    <property type="entry name" value="Metal-dependent hydrolases"/>
    <property type="match status" value="1"/>
</dbReference>
<comment type="similarity">
    <text evidence="3">Belongs to the metallo-dependent hydrolases superfamily. ATZ/TRZ family.</text>
</comment>
<dbReference type="GO" id="GO:0008892">
    <property type="term" value="F:guanine deaminase activity"/>
    <property type="evidence" value="ECO:0007669"/>
    <property type="project" value="UniProtKB-EC"/>
</dbReference>
<comment type="cofactor">
    <cofactor evidence="1">
        <name>Zn(2+)</name>
        <dbReference type="ChEBI" id="CHEBI:29105"/>
    </cofactor>
</comment>
<evidence type="ECO:0000256" key="4">
    <source>
        <dbReference type="ARBA" id="ARBA00012781"/>
    </source>
</evidence>
<dbReference type="InterPro" id="IPR006680">
    <property type="entry name" value="Amidohydro-rel"/>
</dbReference>